<organism evidence="15 16">
    <name type="scientific">Oncorhynchus kisutch</name>
    <name type="common">Coho salmon</name>
    <name type="synonym">Salmo kisutch</name>
    <dbReference type="NCBI Taxonomy" id="8019"/>
    <lineage>
        <taxon>Eukaryota</taxon>
        <taxon>Metazoa</taxon>
        <taxon>Chordata</taxon>
        <taxon>Craniata</taxon>
        <taxon>Vertebrata</taxon>
        <taxon>Euteleostomi</taxon>
        <taxon>Actinopterygii</taxon>
        <taxon>Neopterygii</taxon>
        <taxon>Teleostei</taxon>
        <taxon>Protacanthopterygii</taxon>
        <taxon>Salmoniformes</taxon>
        <taxon>Salmonidae</taxon>
        <taxon>Salmoninae</taxon>
        <taxon>Oncorhynchus</taxon>
    </lineage>
</organism>
<dbReference type="PANTHER" id="PTHR15223:SF1">
    <property type="entry name" value="NADH DEHYDROGENASE [UBIQUINONE] 1 BETA SUBCOMPLEX SUBUNIT 2, MITOCHONDRIAL"/>
    <property type="match status" value="1"/>
</dbReference>
<comment type="function">
    <text evidence="1">Accessory subunit of the mitochondrial membrane respiratory chain NADH dehydrogenase (Complex I), that is believed not to be involved in catalysis. Complex I functions in the transfer of electrons from NADH to the respiratory chain. The immediate electron acceptor for the enzyme is believed to be ubiquinone.</text>
</comment>
<dbReference type="PANTHER" id="PTHR15223">
    <property type="entry name" value="NADH-UBIQUINONE OXIDOREDUCTASE AGGG SUBUNIT"/>
    <property type="match status" value="1"/>
</dbReference>
<evidence type="ECO:0000256" key="14">
    <source>
        <dbReference type="ARBA" id="ARBA00031736"/>
    </source>
</evidence>
<keyword evidence="9" id="KW-0809">Transit peptide</keyword>
<evidence type="ECO:0000256" key="9">
    <source>
        <dbReference type="ARBA" id="ARBA00022946"/>
    </source>
</evidence>
<dbReference type="InterPro" id="IPR026627">
    <property type="entry name" value="NDUFB2_animal"/>
</dbReference>
<name>A0A8C7JDX6_ONCKI</name>
<dbReference type="Proteomes" id="UP000694557">
    <property type="component" value="Unassembled WGS sequence"/>
</dbReference>
<evidence type="ECO:0000256" key="3">
    <source>
        <dbReference type="ARBA" id="ARBA00005923"/>
    </source>
</evidence>
<evidence type="ECO:0000256" key="1">
    <source>
        <dbReference type="ARBA" id="ARBA00003195"/>
    </source>
</evidence>
<proteinExistence type="inferred from homology"/>
<keyword evidence="6" id="KW-0813">Transport</keyword>
<keyword evidence="11" id="KW-0496">Mitochondrion</keyword>
<dbReference type="Ensembl" id="ENSOKIT00005091715.1">
    <property type="protein sequence ID" value="ENSOKIP00005085837.1"/>
    <property type="gene ID" value="ENSOKIG00005037334.1"/>
</dbReference>
<protein>
    <recommendedName>
        <fullName evidence="5">NADH dehydrogenase [ubiquinone] 1 beta subcomplex subunit 2, mitochondrial</fullName>
    </recommendedName>
    <alternativeName>
        <fullName evidence="13">Complex I-AGGG</fullName>
    </alternativeName>
    <alternativeName>
        <fullName evidence="14">NADH-ubiquinone oxidoreductase AGGG subunit</fullName>
    </alternativeName>
</protein>
<dbReference type="GO" id="GO:0045271">
    <property type="term" value="C:respiratory chain complex I"/>
    <property type="evidence" value="ECO:0007669"/>
    <property type="project" value="InterPro"/>
</dbReference>
<reference evidence="15" key="2">
    <citation type="submission" date="2025-09" db="UniProtKB">
        <authorList>
            <consortium name="Ensembl"/>
        </authorList>
    </citation>
    <scope>IDENTIFICATION</scope>
</reference>
<evidence type="ECO:0000313" key="15">
    <source>
        <dbReference type="Ensembl" id="ENSOKIP00005085837.1"/>
    </source>
</evidence>
<gene>
    <name evidence="15" type="primary">NDUFB2</name>
    <name evidence="15" type="synonym">ndufb2</name>
</gene>
<evidence type="ECO:0000256" key="6">
    <source>
        <dbReference type="ARBA" id="ARBA00022448"/>
    </source>
</evidence>
<reference evidence="15" key="1">
    <citation type="submission" date="2025-08" db="UniProtKB">
        <authorList>
            <consortium name="Ensembl"/>
        </authorList>
    </citation>
    <scope>IDENTIFICATION</scope>
</reference>
<evidence type="ECO:0000256" key="7">
    <source>
        <dbReference type="ARBA" id="ARBA00022660"/>
    </source>
</evidence>
<comment type="subunit">
    <text evidence="4">Complex I is composed of 45 different subunits.</text>
</comment>
<evidence type="ECO:0000313" key="16">
    <source>
        <dbReference type="Proteomes" id="UP000694557"/>
    </source>
</evidence>
<sequence length="183" mass="21089">MTATKQEALQPRAWRLAPGQSRGHCPFKRKKSVQKWKRQESIHFLNNPPSRPIIVLVVSWSPSVSRWNDILRKQHWGKRETTMSSLGRAMGVLRAGMQLLTRGPQKIVTRKAGGGPHIEAQYRQFPQLTKSQTFQAELLSSAMWFWILWHCWHDPDAVMGHFPWPDASAWTDEELGIPADDEE</sequence>
<keyword evidence="12" id="KW-0472">Membrane</keyword>
<evidence type="ECO:0000256" key="5">
    <source>
        <dbReference type="ARBA" id="ARBA00014585"/>
    </source>
</evidence>
<evidence type="ECO:0000256" key="11">
    <source>
        <dbReference type="ARBA" id="ARBA00023128"/>
    </source>
</evidence>
<dbReference type="GeneTree" id="ENSGT00390000004044"/>
<keyword evidence="10" id="KW-0249">Electron transport</keyword>
<dbReference type="AlphaFoldDB" id="A0A8C7JDX6"/>
<keyword evidence="8" id="KW-0999">Mitochondrion inner membrane</keyword>
<evidence type="ECO:0000256" key="4">
    <source>
        <dbReference type="ARBA" id="ARBA00011533"/>
    </source>
</evidence>
<dbReference type="GO" id="GO:0032981">
    <property type="term" value="P:mitochondrial respiratory chain complex I assembly"/>
    <property type="evidence" value="ECO:0007669"/>
    <property type="project" value="TreeGrafter"/>
</dbReference>
<evidence type="ECO:0000256" key="8">
    <source>
        <dbReference type="ARBA" id="ARBA00022792"/>
    </source>
</evidence>
<accession>A0A8C7JDX6</accession>
<dbReference type="GO" id="GO:0005743">
    <property type="term" value="C:mitochondrial inner membrane"/>
    <property type="evidence" value="ECO:0007669"/>
    <property type="project" value="UniProtKB-SubCell"/>
</dbReference>
<evidence type="ECO:0000256" key="10">
    <source>
        <dbReference type="ARBA" id="ARBA00022982"/>
    </source>
</evidence>
<dbReference type="Pfam" id="PF14813">
    <property type="entry name" value="NADH_B2"/>
    <property type="match status" value="1"/>
</dbReference>
<comment type="subcellular location">
    <subcellularLocation>
        <location evidence="2">Mitochondrion inner membrane</location>
        <topology evidence="2">Peripheral membrane protein</topology>
        <orientation evidence="2">Matrix side</orientation>
    </subcellularLocation>
</comment>
<evidence type="ECO:0000256" key="2">
    <source>
        <dbReference type="ARBA" id="ARBA00004443"/>
    </source>
</evidence>
<evidence type="ECO:0000256" key="13">
    <source>
        <dbReference type="ARBA" id="ARBA00031368"/>
    </source>
</evidence>
<comment type="similarity">
    <text evidence="3">Belongs to the complex I NDUFB2 subunit family.</text>
</comment>
<keyword evidence="16" id="KW-1185">Reference proteome</keyword>
<keyword evidence="7" id="KW-0679">Respiratory chain</keyword>
<evidence type="ECO:0000256" key="12">
    <source>
        <dbReference type="ARBA" id="ARBA00023136"/>
    </source>
</evidence>